<keyword evidence="2" id="KW-1185">Reference proteome</keyword>
<proteinExistence type="predicted"/>
<name>A0ACD5VFF3_AVESA</name>
<reference evidence="1" key="1">
    <citation type="submission" date="2021-05" db="EMBL/GenBank/DDBJ databases">
        <authorList>
            <person name="Scholz U."/>
            <person name="Mascher M."/>
            <person name="Fiebig A."/>
        </authorList>
    </citation>
    <scope>NUCLEOTIDE SEQUENCE [LARGE SCALE GENOMIC DNA]</scope>
</reference>
<organism evidence="1 2">
    <name type="scientific">Avena sativa</name>
    <name type="common">Oat</name>
    <dbReference type="NCBI Taxonomy" id="4498"/>
    <lineage>
        <taxon>Eukaryota</taxon>
        <taxon>Viridiplantae</taxon>
        <taxon>Streptophyta</taxon>
        <taxon>Embryophyta</taxon>
        <taxon>Tracheophyta</taxon>
        <taxon>Spermatophyta</taxon>
        <taxon>Magnoliopsida</taxon>
        <taxon>Liliopsida</taxon>
        <taxon>Poales</taxon>
        <taxon>Poaceae</taxon>
        <taxon>BOP clade</taxon>
        <taxon>Pooideae</taxon>
        <taxon>Poodae</taxon>
        <taxon>Poeae</taxon>
        <taxon>Poeae Chloroplast Group 1 (Aveneae type)</taxon>
        <taxon>Aveninae</taxon>
        <taxon>Avena</taxon>
    </lineage>
</organism>
<protein>
    <submittedName>
        <fullName evidence="1">Uncharacterized protein</fullName>
    </submittedName>
</protein>
<evidence type="ECO:0000313" key="2">
    <source>
        <dbReference type="Proteomes" id="UP001732700"/>
    </source>
</evidence>
<sequence length="197" mass="21491">MAEPRWKTAFRAHIAPAHGACVHAKSLLAAALRALVSPQLLQDRDAAGRYVLLDFAMNNIDQAWICLSVSMDFMVASELVALRGCGPVPMLPVASVDLLRRGADADAHHDVWLALTRLQSAREYGQDTPGRTEAAYRHLCAARFMIAHLPPPAGPDAAMDQFHAAVGHIQSIEGSIVNMLSMITNAGRPPARIQWWR</sequence>
<dbReference type="EnsemblPlants" id="AVESA.00010b.r2.3AG0413310.1">
    <property type="protein sequence ID" value="AVESA.00010b.r2.3AG0413310.1.CDS.1"/>
    <property type="gene ID" value="AVESA.00010b.r2.3AG0413310"/>
</dbReference>
<accession>A0ACD5VFF3</accession>
<evidence type="ECO:0000313" key="1">
    <source>
        <dbReference type="EnsemblPlants" id="AVESA.00010b.r2.3AG0413310.1.CDS.1"/>
    </source>
</evidence>
<reference evidence="1" key="2">
    <citation type="submission" date="2025-09" db="UniProtKB">
        <authorList>
            <consortium name="EnsemblPlants"/>
        </authorList>
    </citation>
    <scope>IDENTIFICATION</scope>
</reference>
<dbReference type="Proteomes" id="UP001732700">
    <property type="component" value="Chromosome 3A"/>
</dbReference>